<dbReference type="HOGENOM" id="CLU_3405966_0_0_12"/>
<evidence type="ECO:0000313" key="1">
    <source>
        <dbReference type="EMBL" id="EMB33200.1"/>
    </source>
</evidence>
<dbReference type="Proteomes" id="UP000011705">
    <property type="component" value="Chromosome"/>
</dbReference>
<dbReference type="EMBL" id="AGDV01000012">
    <property type="protein sequence ID" value="EMB33200.1"/>
    <property type="molecule type" value="Genomic_DNA"/>
</dbReference>
<accession>A0A0E2E414</accession>
<dbReference type="PATRIC" id="fig|999432.5.peg.1617"/>
<organism evidence="1">
    <name type="scientific">Treponema denticola H-22</name>
    <dbReference type="NCBI Taxonomy" id="999432"/>
    <lineage>
        <taxon>Bacteria</taxon>
        <taxon>Pseudomonadati</taxon>
        <taxon>Spirochaetota</taxon>
        <taxon>Spirochaetia</taxon>
        <taxon>Spirochaetales</taxon>
        <taxon>Treponemataceae</taxon>
        <taxon>Treponema</taxon>
    </lineage>
</organism>
<reference evidence="1" key="1">
    <citation type="submission" date="2012-01" db="EMBL/GenBank/DDBJ databases">
        <title>The Genome Sequence of Treponema denticola H-22.</title>
        <authorList>
            <consortium name="The Broad Institute Genome Sequencing Platform"/>
            <person name="Earl A."/>
            <person name="Ward D."/>
            <person name="Feldgarden M."/>
            <person name="Gevers D."/>
            <person name="Blanton J.M."/>
            <person name="Fenno C.J."/>
            <person name="Baranova O.V."/>
            <person name="Mathney J."/>
            <person name="Dewhirst F.E."/>
            <person name="Izard J."/>
            <person name="Young S.K."/>
            <person name="Zeng Q."/>
            <person name="Gargeya S."/>
            <person name="Fitzgerald M."/>
            <person name="Haas B."/>
            <person name="Abouelleil A."/>
            <person name="Alvarado L."/>
            <person name="Arachchi H.M."/>
            <person name="Berlin A."/>
            <person name="Chapman S.B."/>
            <person name="Gearin G."/>
            <person name="Goldberg J."/>
            <person name="Griggs A."/>
            <person name="Gujja S."/>
            <person name="Hansen M."/>
            <person name="Heiman D."/>
            <person name="Howarth C."/>
            <person name="Larimer J."/>
            <person name="Lui A."/>
            <person name="MacDonald P.J.P."/>
            <person name="McCowen C."/>
            <person name="Montmayeur A."/>
            <person name="Murphy C."/>
            <person name="Neiman D."/>
            <person name="Pearson M."/>
            <person name="Priest M."/>
            <person name="Roberts A."/>
            <person name="Saif S."/>
            <person name="Shea T."/>
            <person name="Sisk P."/>
            <person name="Stolte C."/>
            <person name="Sykes S."/>
            <person name="Wortman J."/>
            <person name="Nusbaum C."/>
            <person name="Birren B."/>
        </authorList>
    </citation>
    <scope>NUCLEOTIDE SEQUENCE [LARGE SCALE GENOMIC DNA]</scope>
    <source>
        <strain evidence="1">H-22</strain>
    </source>
</reference>
<sequence>MTINIDDKVLDYLKKINSKAITIDLIGCAS</sequence>
<comment type="caution">
    <text evidence="1">The sequence shown here is derived from an EMBL/GenBank/DDBJ whole genome shotgun (WGS) entry which is preliminary data.</text>
</comment>
<protein>
    <submittedName>
        <fullName evidence="1">Uncharacterized protein</fullName>
    </submittedName>
</protein>
<name>A0A0E2E414_TREDN</name>
<gene>
    <name evidence="1" type="ORF">HMPREF9726_01561</name>
</gene>
<dbReference type="AlphaFoldDB" id="A0A0E2E414"/>
<proteinExistence type="predicted"/>